<evidence type="ECO:0000313" key="7">
    <source>
        <dbReference type="EMBL" id="KAI3432318.1"/>
    </source>
</evidence>
<protein>
    <recommendedName>
        <fullName evidence="6">EGF-like domain-containing protein</fullName>
    </recommendedName>
</protein>
<dbReference type="PROSITE" id="PS01186">
    <property type="entry name" value="EGF_2"/>
    <property type="match status" value="1"/>
</dbReference>
<accession>A0A9D4TR11</accession>
<reference evidence="7" key="1">
    <citation type="journal article" date="2019" name="Plant J.">
        <title>Chlorella vulgaris genome assembly and annotation reveals the molecular basis for metabolic acclimation to high light conditions.</title>
        <authorList>
            <person name="Cecchin M."/>
            <person name="Marcolungo L."/>
            <person name="Rossato M."/>
            <person name="Girolomoni L."/>
            <person name="Cosentino E."/>
            <person name="Cuine S."/>
            <person name="Li-Beisson Y."/>
            <person name="Delledonne M."/>
            <person name="Ballottari M."/>
        </authorList>
    </citation>
    <scope>NUCLEOTIDE SEQUENCE</scope>
    <source>
        <strain evidence="7">211/11P</strain>
    </source>
</reference>
<dbReference type="OrthoDB" id="1924787at2759"/>
<dbReference type="AlphaFoldDB" id="A0A9D4TR11"/>
<feature type="disulfide bond" evidence="4">
    <location>
        <begin position="32"/>
        <end position="42"/>
    </location>
</feature>
<evidence type="ECO:0000256" key="5">
    <source>
        <dbReference type="SAM" id="SignalP"/>
    </source>
</evidence>
<name>A0A9D4TR11_CHLVU</name>
<keyword evidence="4" id="KW-1015">Disulfide bond</keyword>
<comment type="caution">
    <text evidence="4">Lacks conserved residue(s) required for the propagation of feature annotation.</text>
</comment>
<dbReference type="InterPro" id="IPR040911">
    <property type="entry name" value="Exostosin_GT47"/>
</dbReference>
<dbReference type="SUPFAM" id="SSF57196">
    <property type="entry name" value="EGF/Laminin"/>
    <property type="match status" value="1"/>
</dbReference>
<dbReference type="Gene3D" id="2.10.25.10">
    <property type="entry name" value="Laminin"/>
    <property type="match status" value="1"/>
</dbReference>
<keyword evidence="4" id="KW-0245">EGF-like domain</keyword>
<comment type="similarity">
    <text evidence="2">Belongs to the glycosyltransferase 47 family.</text>
</comment>
<dbReference type="Pfam" id="PF23106">
    <property type="entry name" value="EGF_Teneurin"/>
    <property type="match status" value="1"/>
</dbReference>
<dbReference type="GO" id="GO:0000139">
    <property type="term" value="C:Golgi membrane"/>
    <property type="evidence" value="ECO:0007669"/>
    <property type="project" value="UniProtKB-SubCell"/>
</dbReference>
<sequence>MRLRGLSTWLLLQVLAASAAVSPEEGPGKGTCHPECLKYGNCGDGGMCTCPYGRIGDGCEVDLLRPCKQRPDGIPSCGSLNTKSCECARRCQQYYCHTMPSGKELCEAGYFPLNRGCYMRGGVQSDEQFSLIPEANETGVKYFEGAVEDAKEMKREEALLWGKWLNLPLSECPDSCNNNGYCARLDKDDHKFCRCYRGYKGTSCEVEAPSCLLGCSGRGKCIDSYCHCNPPYFSLGCSRSKVYPKNTSSRPSPVGFKIYMYELNTQRAYETPDYLGWLEYDPLYTAYQKFMARLLVSSVRTEDPSEADLFYIPSFTFSYSGKTASAIEHVEALLEHIKITWPYWNRTGGKDHFIWASGDRGACFWRNGLPTELIHIVHFGMYSTPTNHHQHFGHLGRTDVGCFHPLKDVVTVPFEPYAPHVLATIPNTSIDEKILAKTRLFFFAGGIQRNDDLSYAGTTRLLLDNLVKEWKDPGFSWNDGKVHDYWGRLGEAKFCLAPYGYGWGIRLPQAVLAGCVPVIIQEHVFQPYEDVLPFDDFSIRLSNADLPFLREILRGISDAHYKRLLAGVFQYQNAFHWDDSSGSRAFDYTIAALRRRSQNLQGLLY</sequence>
<feature type="chain" id="PRO_5038482343" description="EGF-like domain-containing protein" evidence="5">
    <location>
        <begin position="20"/>
        <end position="605"/>
    </location>
</feature>
<reference evidence="7" key="2">
    <citation type="submission" date="2020-11" db="EMBL/GenBank/DDBJ databases">
        <authorList>
            <person name="Cecchin M."/>
            <person name="Marcolungo L."/>
            <person name="Rossato M."/>
            <person name="Girolomoni L."/>
            <person name="Cosentino E."/>
            <person name="Cuine S."/>
            <person name="Li-Beisson Y."/>
            <person name="Delledonne M."/>
            <person name="Ballottari M."/>
        </authorList>
    </citation>
    <scope>NUCLEOTIDE SEQUENCE</scope>
    <source>
        <strain evidence="7">211/11P</strain>
        <tissue evidence="7">Whole cell</tissue>
    </source>
</reference>
<keyword evidence="8" id="KW-1185">Reference proteome</keyword>
<dbReference type="Pfam" id="PF03016">
    <property type="entry name" value="Exostosin_GT47"/>
    <property type="match status" value="1"/>
</dbReference>
<organism evidence="7 8">
    <name type="scientific">Chlorella vulgaris</name>
    <name type="common">Green alga</name>
    <dbReference type="NCBI Taxonomy" id="3077"/>
    <lineage>
        <taxon>Eukaryota</taxon>
        <taxon>Viridiplantae</taxon>
        <taxon>Chlorophyta</taxon>
        <taxon>core chlorophytes</taxon>
        <taxon>Trebouxiophyceae</taxon>
        <taxon>Chlorellales</taxon>
        <taxon>Chlorellaceae</taxon>
        <taxon>Chlorella clade</taxon>
        <taxon>Chlorella</taxon>
    </lineage>
</organism>
<gene>
    <name evidence="7" type="ORF">D9Q98_003877</name>
</gene>
<dbReference type="InterPro" id="IPR004263">
    <property type="entry name" value="Exostosin"/>
</dbReference>
<keyword evidence="3" id="KW-0333">Golgi apparatus</keyword>
<evidence type="ECO:0000256" key="3">
    <source>
        <dbReference type="ARBA" id="ARBA00023034"/>
    </source>
</evidence>
<evidence type="ECO:0000313" key="8">
    <source>
        <dbReference type="Proteomes" id="UP001055712"/>
    </source>
</evidence>
<proteinExistence type="inferred from homology"/>
<dbReference type="Proteomes" id="UP001055712">
    <property type="component" value="Unassembled WGS sequence"/>
</dbReference>
<feature type="disulfide bond" evidence="4">
    <location>
        <begin position="176"/>
        <end position="193"/>
    </location>
</feature>
<keyword evidence="5" id="KW-0732">Signal</keyword>
<evidence type="ECO:0000256" key="4">
    <source>
        <dbReference type="PROSITE-ProRule" id="PRU00076"/>
    </source>
</evidence>
<dbReference type="InterPro" id="IPR000742">
    <property type="entry name" value="EGF"/>
</dbReference>
<dbReference type="EMBL" id="SIDB01000005">
    <property type="protein sequence ID" value="KAI3432318.1"/>
    <property type="molecule type" value="Genomic_DNA"/>
</dbReference>
<dbReference type="GO" id="GO:0016757">
    <property type="term" value="F:glycosyltransferase activity"/>
    <property type="evidence" value="ECO:0007669"/>
    <property type="project" value="InterPro"/>
</dbReference>
<dbReference type="PANTHER" id="PTHR11062:SF376">
    <property type="entry name" value="EXOSTOSIN FAMILY PROTEIN"/>
    <property type="match status" value="1"/>
</dbReference>
<evidence type="ECO:0000256" key="1">
    <source>
        <dbReference type="ARBA" id="ARBA00004323"/>
    </source>
</evidence>
<feature type="domain" description="EGF-like" evidence="6">
    <location>
        <begin position="28"/>
        <end position="60"/>
    </location>
</feature>
<feature type="domain" description="EGF-like" evidence="6">
    <location>
        <begin position="168"/>
        <end position="205"/>
    </location>
</feature>
<feature type="disulfide bond" evidence="4">
    <location>
        <begin position="195"/>
        <end position="204"/>
    </location>
</feature>
<comment type="subcellular location">
    <subcellularLocation>
        <location evidence="1">Golgi apparatus membrane</location>
        <topology evidence="1">Single-pass type II membrane protein</topology>
    </subcellularLocation>
</comment>
<dbReference type="PROSITE" id="PS50026">
    <property type="entry name" value="EGF_3"/>
    <property type="match status" value="2"/>
</dbReference>
<feature type="signal peptide" evidence="5">
    <location>
        <begin position="1"/>
        <end position="19"/>
    </location>
</feature>
<dbReference type="PANTHER" id="PTHR11062">
    <property type="entry name" value="EXOSTOSIN HEPARAN SULFATE GLYCOSYLTRANSFERASE -RELATED"/>
    <property type="match status" value="1"/>
</dbReference>
<evidence type="ECO:0000259" key="6">
    <source>
        <dbReference type="PROSITE" id="PS50026"/>
    </source>
</evidence>
<feature type="disulfide bond" evidence="4">
    <location>
        <begin position="172"/>
        <end position="182"/>
    </location>
</feature>
<dbReference type="PROSITE" id="PS00022">
    <property type="entry name" value="EGF_1"/>
    <property type="match status" value="2"/>
</dbReference>
<feature type="disulfide bond" evidence="4">
    <location>
        <begin position="50"/>
        <end position="59"/>
    </location>
</feature>
<evidence type="ECO:0000256" key="2">
    <source>
        <dbReference type="ARBA" id="ARBA00010271"/>
    </source>
</evidence>
<comment type="caution">
    <text evidence="7">The sequence shown here is derived from an EMBL/GenBank/DDBJ whole genome shotgun (WGS) entry which is preliminary data.</text>
</comment>